<evidence type="ECO:0000313" key="13">
    <source>
        <dbReference type="WormBase" id="SRAE_2000112000"/>
    </source>
</evidence>
<evidence type="ECO:0000256" key="7">
    <source>
        <dbReference type="ARBA" id="ARBA00023128"/>
    </source>
</evidence>
<dbReference type="GO" id="GO:0005743">
    <property type="term" value="C:mitochondrial inner membrane"/>
    <property type="evidence" value="ECO:0007669"/>
    <property type="project" value="UniProtKB-SubCell"/>
</dbReference>
<comment type="subcellular location">
    <subcellularLocation>
        <location evidence="1 9">Mitochondrion inner membrane</location>
        <topology evidence="1 9">Multi-pass membrane protein</topology>
    </subcellularLocation>
</comment>
<dbReference type="Proteomes" id="UP000035682">
    <property type="component" value="Unplaced"/>
</dbReference>
<keyword evidence="11" id="KW-1185">Reference proteome</keyword>
<organism evidence="10">
    <name type="scientific">Strongyloides ratti</name>
    <name type="common">Parasitic roundworm</name>
    <dbReference type="NCBI Taxonomy" id="34506"/>
    <lineage>
        <taxon>Eukaryota</taxon>
        <taxon>Metazoa</taxon>
        <taxon>Ecdysozoa</taxon>
        <taxon>Nematoda</taxon>
        <taxon>Chromadorea</taxon>
        <taxon>Rhabditida</taxon>
        <taxon>Tylenchina</taxon>
        <taxon>Panagrolaimomorpha</taxon>
        <taxon>Strongyloidoidea</taxon>
        <taxon>Strongyloididae</taxon>
        <taxon>Strongyloides</taxon>
    </lineage>
</organism>
<comment type="function">
    <text evidence="9">Mediates the uptake of pyruvate into mitochondria.</text>
</comment>
<dbReference type="CTD" id="36378816"/>
<evidence type="ECO:0000313" key="11">
    <source>
        <dbReference type="Proteomes" id="UP000035682"/>
    </source>
</evidence>
<keyword evidence="10" id="KW-0670">Pyruvate</keyword>
<evidence type="ECO:0000256" key="1">
    <source>
        <dbReference type="ARBA" id="ARBA00004448"/>
    </source>
</evidence>
<evidence type="ECO:0000313" key="12">
    <source>
        <dbReference type="WBParaSite" id="SRAE_2000112000.1"/>
    </source>
</evidence>
<dbReference type="GeneID" id="36378816"/>
<name>A0A090L9M2_STRRB</name>
<dbReference type="STRING" id="34506.A0A090L9M2"/>
<proteinExistence type="inferred from homology"/>
<reference evidence="10 11" key="1">
    <citation type="submission" date="2014-09" db="EMBL/GenBank/DDBJ databases">
        <authorList>
            <person name="Martin A.A."/>
        </authorList>
    </citation>
    <scope>NUCLEOTIDE SEQUENCE</scope>
    <source>
        <strain evidence="11">ED321</strain>
        <strain evidence="10">ED321 Heterogonic</strain>
    </source>
</reference>
<dbReference type="InterPro" id="IPR005336">
    <property type="entry name" value="MPC"/>
</dbReference>
<reference evidence="12" key="2">
    <citation type="submission" date="2020-12" db="UniProtKB">
        <authorList>
            <consortium name="WormBaseParasite"/>
        </authorList>
    </citation>
    <scope>IDENTIFICATION</scope>
</reference>
<evidence type="ECO:0000256" key="2">
    <source>
        <dbReference type="ARBA" id="ARBA00006416"/>
    </source>
</evidence>
<protein>
    <recommendedName>
        <fullName evidence="9">Mitochondrial pyruvate carrier</fullName>
    </recommendedName>
</protein>
<keyword evidence="5 9" id="KW-0999">Mitochondrion inner membrane</keyword>
<keyword evidence="7 9" id="KW-0496">Mitochondrion</keyword>
<dbReference type="Pfam" id="PF03650">
    <property type="entry name" value="MPC"/>
    <property type="match status" value="1"/>
</dbReference>
<keyword evidence="3 9" id="KW-0813">Transport</keyword>
<evidence type="ECO:0000313" key="10">
    <source>
        <dbReference type="EMBL" id="CEF66452.1"/>
    </source>
</evidence>
<evidence type="ECO:0000256" key="6">
    <source>
        <dbReference type="ARBA" id="ARBA00022989"/>
    </source>
</evidence>
<accession>A0A090L9M2</accession>
<evidence type="ECO:0000256" key="5">
    <source>
        <dbReference type="ARBA" id="ARBA00022792"/>
    </source>
</evidence>
<dbReference type="AlphaFoldDB" id="A0A090L9M2"/>
<gene>
    <name evidence="10 12 13" type="ORF">SRAE_2000112000</name>
</gene>
<dbReference type="OrthoDB" id="869189at2759"/>
<comment type="similarity">
    <text evidence="2 9">Belongs to the mitochondrial pyruvate carrier (MPC) (TC 2.A.105) family.</text>
</comment>
<keyword evidence="4" id="KW-0812">Transmembrane</keyword>
<evidence type="ECO:0000256" key="3">
    <source>
        <dbReference type="ARBA" id="ARBA00022448"/>
    </source>
</evidence>
<dbReference type="WBParaSite" id="SRAE_2000112000.1">
    <property type="protein sequence ID" value="SRAE_2000112000.1"/>
    <property type="gene ID" value="WBGene00261322"/>
</dbReference>
<dbReference type="EMBL" id="LN609529">
    <property type="protein sequence ID" value="CEF66452.1"/>
    <property type="molecule type" value="Genomic_DNA"/>
</dbReference>
<keyword evidence="8" id="KW-0472">Membrane</keyword>
<dbReference type="GO" id="GO:0006850">
    <property type="term" value="P:pyruvate import into mitochondria"/>
    <property type="evidence" value="ECO:0007669"/>
    <property type="project" value="InterPro"/>
</dbReference>
<evidence type="ECO:0000256" key="9">
    <source>
        <dbReference type="RuleBase" id="RU363100"/>
    </source>
</evidence>
<dbReference type="WormBase" id="SRAE_2000112000">
    <property type="protein sequence ID" value="SRP10368"/>
    <property type="gene ID" value="WBGene00261322"/>
</dbReference>
<sequence length="97" mass="10972">MASRIYRSICHLGDKIIYPILPAFAKPIWNNKELGPKSVFFWAPTIKWCLVIASLGDLRRPAEKLSLSQNTALFATGGIWTSIRQFLSYVYGCYSIS</sequence>
<evidence type="ECO:0000256" key="8">
    <source>
        <dbReference type="ARBA" id="ARBA00023136"/>
    </source>
</evidence>
<evidence type="ECO:0000256" key="4">
    <source>
        <dbReference type="ARBA" id="ARBA00022692"/>
    </source>
</evidence>
<keyword evidence="6" id="KW-1133">Transmembrane helix</keyword>
<dbReference type="RefSeq" id="XP_024505652.1">
    <property type="nucleotide sequence ID" value="XM_024652035.1"/>
</dbReference>